<evidence type="ECO:0000313" key="8">
    <source>
        <dbReference type="Proteomes" id="UP000799118"/>
    </source>
</evidence>
<keyword evidence="2 5" id="KW-0812">Transmembrane</keyword>
<evidence type="ECO:0000256" key="1">
    <source>
        <dbReference type="ARBA" id="ARBA00004141"/>
    </source>
</evidence>
<keyword evidence="8" id="KW-1185">Reference proteome</keyword>
<dbReference type="PROSITE" id="PS50850">
    <property type="entry name" value="MFS"/>
    <property type="match status" value="1"/>
</dbReference>
<dbReference type="SUPFAM" id="SSF103473">
    <property type="entry name" value="MFS general substrate transporter"/>
    <property type="match status" value="1"/>
</dbReference>
<feature type="transmembrane region" description="Helical" evidence="5">
    <location>
        <begin position="127"/>
        <end position="146"/>
    </location>
</feature>
<protein>
    <submittedName>
        <fullName evidence="7">MFS general substrate transporter</fullName>
    </submittedName>
</protein>
<dbReference type="Proteomes" id="UP000799118">
    <property type="component" value="Unassembled WGS sequence"/>
</dbReference>
<evidence type="ECO:0000256" key="5">
    <source>
        <dbReference type="SAM" id="Phobius"/>
    </source>
</evidence>
<reference evidence="7" key="1">
    <citation type="journal article" date="2019" name="Environ. Microbiol.">
        <title>Fungal ecological strategies reflected in gene transcription - a case study of two litter decomposers.</title>
        <authorList>
            <person name="Barbi F."/>
            <person name="Kohler A."/>
            <person name="Barry K."/>
            <person name="Baskaran P."/>
            <person name="Daum C."/>
            <person name="Fauchery L."/>
            <person name="Ihrmark K."/>
            <person name="Kuo A."/>
            <person name="LaButti K."/>
            <person name="Lipzen A."/>
            <person name="Morin E."/>
            <person name="Grigoriev I.V."/>
            <person name="Henrissat B."/>
            <person name="Lindahl B."/>
            <person name="Martin F."/>
        </authorList>
    </citation>
    <scope>NUCLEOTIDE SEQUENCE</scope>
    <source>
        <strain evidence="7">JB14</strain>
    </source>
</reference>
<dbReference type="InterPro" id="IPR020846">
    <property type="entry name" value="MFS_dom"/>
</dbReference>
<keyword evidence="4 5" id="KW-0472">Membrane</keyword>
<dbReference type="Gene3D" id="1.20.1250.20">
    <property type="entry name" value="MFS general substrate transporter like domains"/>
    <property type="match status" value="1"/>
</dbReference>
<dbReference type="PANTHER" id="PTHR23501">
    <property type="entry name" value="MAJOR FACILITATOR SUPERFAMILY"/>
    <property type="match status" value="1"/>
</dbReference>
<dbReference type="PANTHER" id="PTHR23501:SF84">
    <property type="entry name" value="VACUOLAR MEMBRANE AMINO ACID UPTAKE TRANSPORTER FNX2"/>
    <property type="match status" value="1"/>
</dbReference>
<keyword evidence="3 5" id="KW-1133">Transmembrane helix</keyword>
<evidence type="ECO:0000259" key="6">
    <source>
        <dbReference type="PROSITE" id="PS50850"/>
    </source>
</evidence>
<dbReference type="InterPro" id="IPR036259">
    <property type="entry name" value="MFS_trans_sf"/>
</dbReference>
<feature type="transmembrane region" description="Helical" evidence="5">
    <location>
        <begin position="152"/>
        <end position="172"/>
    </location>
</feature>
<dbReference type="InterPro" id="IPR011701">
    <property type="entry name" value="MFS"/>
</dbReference>
<name>A0A6A4GI78_9AGAR</name>
<evidence type="ECO:0000256" key="4">
    <source>
        <dbReference type="ARBA" id="ARBA00023136"/>
    </source>
</evidence>
<feature type="transmembrane region" description="Helical" evidence="5">
    <location>
        <begin position="222"/>
        <end position="240"/>
    </location>
</feature>
<feature type="transmembrane region" description="Helical" evidence="5">
    <location>
        <begin position="193"/>
        <end position="210"/>
    </location>
</feature>
<organism evidence="7 8">
    <name type="scientific">Gymnopus androsaceus JB14</name>
    <dbReference type="NCBI Taxonomy" id="1447944"/>
    <lineage>
        <taxon>Eukaryota</taxon>
        <taxon>Fungi</taxon>
        <taxon>Dikarya</taxon>
        <taxon>Basidiomycota</taxon>
        <taxon>Agaricomycotina</taxon>
        <taxon>Agaricomycetes</taxon>
        <taxon>Agaricomycetidae</taxon>
        <taxon>Agaricales</taxon>
        <taxon>Marasmiineae</taxon>
        <taxon>Omphalotaceae</taxon>
        <taxon>Gymnopus</taxon>
    </lineage>
</organism>
<dbReference type="AlphaFoldDB" id="A0A6A4GI78"/>
<accession>A0A6A4GI78</accession>
<dbReference type="EMBL" id="ML770009">
    <property type="protein sequence ID" value="KAE9385261.1"/>
    <property type="molecule type" value="Genomic_DNA"/>
</dbReference>
<feature type="transmembrane region" description="Helical" evidence="5">
    <location>
        <begin position="261"/>
        <end position="284"/>
    </location>
</feature>
<feature type="transmembrane region" description="Helical" evidence="5">
    <location>
        <begin position="67"/>
        <end position="85"/>
    </location>
</feature>
<feature type="transmembrane region" description="Helical" evidence="5">
    <location>
        <begin position="296"/>
        <end position="318"/>
    </location>
</feature>
<dbReference type="Pfam" id="PF07690">
    <property type="entry name" value="MFS_1"/>
    <property type="match status" value="1"/>
</dbReference>
<feature type="transmembrane region" description="Helical" evidence="5">
    <location>
        <begin position="386"/>
        <end position="408"/>
    </location>
</feature>
<feature type="transmembrane region" description="Helical" evidence="5">
    <location>
        <begin position="91"/>
        <end position="115"/>
    </location>
</feature>
<proteinExistence type="predicted"/>
<feature type="transmembrane region" description="Helical" evidence="5">
    <location>
        <begin position="330"/>
        <end position="349"/>
    </location>
</feature>
<feature type="transmembrane region" description="Helical" evidence="5">
    <location>
        <begin position="458"/>
        <end position="475"/>
    </location>
</feature>
<dbReference type="GO" id="GO:0000329">
    <property type="term" value="C:fungal-type vacuole membrane"/>
    <property type="evidence" value="ECO:0007669"/>
    <property type="project" value="TreeGrafter"/>
</dbReference>
<feature type="transmembrane region" description="Helical" evidence="5">
    <location>
        <begin position="38"/>
        <end position="55"/>
    </location>
</feature>
<dbReference type="GO" id="GO:0015174">
    <property type="term" value="F:basic amino acid transmembrane transporter activity"/>
    <property type="evidence" value="ECO:0007669"/>
    <property type="project" value="TreeGrafter"/>
</dbReference>
<sequence length="480" mass="51713">MFIPMTIGLFLVAADGTIVVSSYTAIGNEMKELRKTSWIATGYLLTLTSFQPMYGRLSLIFGKKRTLLFAYIVFTLGCFFCGLARNMNQLVLARALAGVGGGGISTVSTIILTTIVPMRTRGTWQGVLNLVFSVGSAIGGPLGGLLSESLGWRWSFHLQVPAMTLALIIVYINLQLEETFPSDWRTNLQRLDLLGASILIFAVASLLLGLERLGDSCCRDKRAWASLILSFVSFIVFLLVEFKIATDPITPKRIVFQRSLCASYFANFFAVGASMSLFFYVALYMQAVMGKTAGEAGMLLLPSVAGGAIGSLCGGLMIQLTGGFYYQTISGYMALLLGCIMVTLSSGVWTHSIMALSGGHGITTCFVALISTATSEDQAIATSVSYLFRSLGSVVALSVGSAVIQGVLARALSAKVPRDSVDDLVRRVQETLDNLEYLDETTRLIVRDSYEIALRTEFILTCTLALCAIVCAALIKSKSL</sequence>
<dbReference type="Gene3D" id="1.20.1720.10">
    <property type="entry name" value="Multidrug resistance protein D"/>
    <property type="match status" value="1"/>
</dbReference>
<feature type="domain" description="Major facilitator superfamily (MFS) profile" evidence="6">
    <location>
        <begin position="1"/>
        <end position="480"/>
    </location>
</feature>
<comment type="subcellular location">
    <subcellularLocation>
        <location evidence="1">Membrane</location>
        <topology evidence="1">Multi-pass membrane protein</topology>
    </subcellularLocation>
</comment>
<dbReference type="OrthoDB" id="3437016at2759"/>
<evidence type="ECO:0000313" key="7">
    <source>
        <dbReference type="EMBL" id="KAE9385261.1"/>
    </source>
</evidence>
<evidence type="ECO:0000256" key="3">
    <source>
        <dbReference type="ARBA" id="ARBA00022989"/>
    </source>
</evidence>
<evidence type="ECO:0000256" key="2">
    <source>
        <dbReference type="ARBA" id="ARBA00022692"/>
    </source>
</evidence>
<gene>
    <name evidence="7" type="ORF">BT96DRAFT_960777</name>
</gene>